<evidence type="ECO:0000313" key="1">
    <source>
        <dbReference type="EMBL" id="RDX95734.1"/>
    </source>
</evidence>
<proteinExistence type="predicted"/>
<dbReference type="EMBL" id="QJKJ01004054">
    <property type="protein sequence ID" value="RDX95734.1"/>
    <property type="molecule type" value="Genomic_DNA"/>
</dbReference>
<keyword evidence="2" id="KW-1185">Reference proteome</keyword>
<dbReference type="OrthoDB" id="128382at2759"/>
<gene>
    <name evidence="1" type="ORF">CR513_21703</name>
</gene>
<dbReference type="PANTHER" id="PTHR35046">
    <property type="entry name" value="ZINC KNUCKLE (CCHC-TYPE) FAMILY PROTEIN"/>
    <property type="match status" value="1"/>
</dbReference>
<organism evidence="1 2">
    <name type="scientific">Mucuna pruriens</name>
    <name type="common">Velvet bean</name>
    <name type="synonym">Dolichos pruriens</name>
    <dbReference type="NCBI Taxonomy" id="157652"/>
    <lineage>
        <taxon>Eukaryota</taxon>
        <taxon>Viridiplantae</taxon>
        <taxon>Streptophyta</taxon>
        <taxon>Embryophyta</taxon>
        <taxon>Tracheophyta</taxon>
        <taxon>Spermatophyta</taxon>
        <taxon>Magnoliopsida</taxon>
        <taxon>eudicotyledons</taxon>
        <taxon>Gunneridae</taxon>
        <taxon>Pentapetalae</taxon>
        <taxon>rosids</taxon>
        <taxon>fabids</taxon>
        <taxon>Fabales</taxon>
        <taxon>Fabaceae</taxon>
        <taxon>Papilionoideae</taxon>
        <taxon>50 kb inversion clade</taxon>
        <taxon>NPAAA clade</taxon>
        <taxon>indigoferoid/millettioid clade</taxon>
        <taxon>Phaseoleae</taxon>
        <taxon>Mucuna</taxon>
    </lineage>
</organism>
<name>A0A371GYV9_MUCPR</name>
<comment type="caution">
    <text evidence="1">The sequence shown here is derived from an EMBL/GenBank/DDBJ whole genome shotgun (WGS) entry which is preliminary data.</text>
</comment>
<protein>
    <submittedName>
        <fullName evidence="1">Mitochondrial protein</fullName>
    </submittedName>
</protein>
<dbReference type="Proteomes" id="UP000257109">
    <property type="component" value="Unassembled WGS sequence"/>
</dbReference>
<reference evidence="1" key="1">
    <citation type="submission" date="2018-05" db="EMBL/GenBank/DDBJ databases">
        <title>Draft genome of Mucuna pruriens seed.</title>
        <authorList>
            <person name="Nnadi N.E."/>
            <person name="Vos R."/>
            <person name="Hasami M.H."/>
            <person name="Devisetty U.K."/>
            <person name="Aguiy J.C."/>
        </authorList>
    </citation>
    <scope>NUCLEOTIDE SEQUENCE [LARGE SCALE GENOMIC DNA]</scope>
    <source>
        <strain evidence="1">JCA_2017</strain>
    </source>
</reference>
<dbReference type="PANTHER" id="PTHR35046:SF9">
    <property type="entry name" value="RNA-DIRECTED DNA POLYMERASE"/>
    <property type="match status" value="1"/>
</dbReference>
<feature type="non-terminal residue" evidence="1">
    <location>
        <position position="1"/>
    </location>
</feature>
<dbReference type="AlphaFoldDB" id="A0A371GYV9"/>
<evidence type="ECO:0000313" key="2">
    <source>
        <dbReference type="Proteomes" id="UP000257109"/>
    </source>
</evidence>
<accession>A0A371GYV9</accession>
<sequence length="178" mass="20363">MMIEKLTLKEKLATQFEMKELGKMKYFLRIKVAYYKQGIFISQRKYLLNLLKETGKLGCKTSMVLIKQNYRIGCEESPTIEKLDIAYAISVVSIRPMMVHFIPCHKTCDACHIANLIFKEVVRLDGLPKSIFAYNMVVNKTTSHTPFELVYEYNPLSPLDLVPLPVPSKTNPKGLSKA</sequence>